<evidence type="ECO:0000313" key="7">
    <source>
        <dbReference type="EMBL" id="BCN30406.1"/>
    </source>
</evidence>
<feature type="binding site" evidence="6">
    <location>
        <position position="71"/>
    </location>
    <ligand>
        <name>NAD(+)</name>
        <dbReference type="ChEBI" id="CHEBI:57540"/>
    </ligand>
</feature>
<keyword evidence="2 6" id="KW-0418">Kinase</keyword>
<dbReference type="Pfam" id="PF01513">
    <property type="entry name" value="NAD_kinase"/>
    <property type="match status" value="1"/>
</dbReference>
<feature type="binding site" evidence="6">
    <location>
        <begin position="140"/>
        <end position="141"/>
    </location>
    <ligand>
        <name>NAD(+)</name>
        <dbReference type="ChEBI" id="CHEBI:57540"/>
    </ligand>
</feature>
<evidence type="ECO:0000256" key="6">
    <source>
        <dbReference type="HAMAP-Rule" id="MF_00361"/>
    </source>
</evidence>
<feature type="binding site" evidence="6">
    <location>
        <begin position="66"/>
        <end position="67"/>
    </location>
    <ligand>
        <name>NAD(+)</name>
        <dbReference type="ChEBI" id="CHEBI:57540"/>
    </ligand>
</feature>
<evidence type="ECO:0000256" key="2">
    <source>
        <dbReference type="ARBA" id="ARBA00022777"/>
    </source>
</evidence>
<dbReference type="GO" id="GO:0019674">
    <property type="term" value="P:NAD+ metabolic process"/>
    <property type="evidence" value="ECO:0007669"/>
    <property type="project" value="InterPro"/>
</dbReference>
<comment type="catalytic activity">
    <reaction evidence="5 6">
        <text>NAD(+) + ATP = ADP + NADP(+) + H(+)</text>
        <dbReference type="Rhea" id="RHEA:18629"/>
        <dbReference type="ChEBI" id="CHEBI:15378"/>
        <dbReference type="ChEBI" id="CHEBI:30616"/>
        <dbReference type="ChEBI" id="CHEBI:57540"/>
        <dbReference type="ChEBI" id="CHEBI:58349"/>
        <dbReference type="ChEBI" id="CHEBI:456216"/>
        <dbReference type="EC" id="2.7.1.23"/>
    </reaction>
</comment>
<comment type="function">
    <text evidence="6">Involved in the regulation of the intracellular balance of NAD and NADP, and is a key enzyme in the biosynthesis of NADP. Catalyzes specifically the phosphorylation on 2'-hydroxyl of the adenosine moiety of NAD to yield NADP.</text>
</comment>
<comment type="caution">
    <text evidence="6">Lacks conserved residue(s) required for the propagation of feature annotation.</text>
</comment>
<dbReference type="InterPro" id="IPR002504">
    <property type="entry name" value="NADK"/>
</dbReference>
<dbReference type="SUPFAM" id="SSF111331">
    <property type="entry name" value="NAD kinase/diacylglycerol kinase-like"/>
    <property type="match status" value="1"/>
</dbReference>
<evidence type="ECO:0000256" key="1">
    <source>
        <dbReference type="ARBA" id="ARBA00022679"/>
    </source>
</evidence>
<reference evidence="7 8" key="1">
    <citation type="submission" date="2020-11" db="EMBL/GenBank/DDBJ databases">
        <title>Draft genome sequencing of a Lachnospiraceae strain isolated from anoxic soil subjected to BSD treatment.</title>
        <authorList>
            <person name="Uek A."/>
            <person name="Tonouchi A."/>
        </authorList>
    </citation>
    <scope>NUCLEOTIDE SEQUENCE [LARGE SCALE GENOMIC DNA]</scope>
    <source>
        <strain evidence="7 8">TB5</strain>
    </source>
</reference>
<dbReference type="GO" id="GO:0005524">
    <property type="term" value="F:ATP binding"/>
    <property type="evidence" value="ECO:0007669"/>
    <property type="project" value="UniProtKB-KW"/>
</dbReference>
<keyword evidence="6" id="KW-0067">ATP-binding</keyword>
<dbReference type="InterPro" id="IPR017437">
    <property type="entry name" value="ATP-NAD_kinase_PpnK-typ_C"/>
</dbReference>
<dbReference type="Gene3D" id="3.40.50.10330">
    <property type="entry name" value="Probable inorganic polyphosphate/atp-NAD kinase, domain 1"/>
    <property type="match status" value="1"/>
</dbReference>
<keyword evidence="3 6" id="KW-0521">NADP</keyword>
<organism evidence="7 8">
    <name type="scientific">Anaeromicropila herbilytica</name>
    <dbReference type="NCBI Taxonomy" id="2785025"/>
    <lineage>
        <taxon>Bacteria</taxon>
        <taxon>Bacillati</taxon>
        <taxon>Bacillota</taxon>
        <taxon>Clostridia</taxon>
        <taxon>Lachnospirales</taxon>
        <taxon>Lachnospiraceae</taxon>
        <taxon>Anaeromicropila</taxon>
    </lineage>
</organism>
<dbReference type="GO" id="GO:0051287">
    <property type="term" value="F:NAD binding"/>
    <property type="evidence" value="ECO:0007669"/>
    <property type="project" value="UniProtKB-ARBA"/>
</dbReference>
<dbReference type="InterPro" id="IPR017438">
    <property type="entry name" value="ATP-NAD_kinase_N"/>
</dbReference>
<proteinExistence type="inferred from homology"/>
<dbReference type="PANTHER" id="PTHR20275">
    <property type="entry name" value="NAD KINASE"/>
    <property type="match status" value="1"/>
</dbReference>
<dbReference type="RefSeq" id="WP_271715628.1">
    <property type="nucleotide sequence ID" value="NZ_AP024169.1"/>
</dbReference>
<dbReference type="GO" id="GO:0046872">
    <property type="term" value="F:metal ion binding"/>
    <property type="evidence" value="ECO:0007669"/>
    <property type="project" value="UniProtKB-UniRule"/>
</dbReference>
<evidence type="ECO:0000256" key="3">
    <source>
        <dbReference type="ARBA" id="ARBA00022857"/>
    </source>
</evidence>
<dbReference type="InterPro" id="IPR016064">
    <property type="entry name" value="NAD/diacylglycerol_kinase_sf"/>
</dbReference>
<feature type="binding site" evidence="6">
    <location>
        <position position="151"/>
    </location>
    <ligand>
        <name>NAD(+)</name>
        <dbReference type="ChEBI" id="CHEBI:57540"/>
    </ligand>
</feature>
<dbReference type="GO" id="GO:0003951">
    <property type="term" value="F:NAD+ kinase activity"/>
    <property type="evidence" value="ECO:0007669"/>
    <property type="project" value="UniProtKB-UniRule"/>
</dbReference>
<dbReference type="HAMAP" id="MF_00361">
    <property type="entry name" value="NAD_kinase"/>
    <property type="match status" value="1"/>
</dbReference>
<dbReference type="EC" id="2.7.1.23" evidence="6"/>
<feature type="binding site" evidence="6">
    <location>
        <begin position="181"/>
        <end position="186"/>
    </location>
    <ligand>
        <name>NAD(+)</name>
        <dbReference type="ChEBI" id="CHEBI:57540"/>
    </ligand>
</feature>
<dbReference type="KEGG" id="ahb:bsdtb5_17010"/>
<dbReference type="Gene3D" id="2.60.200.30">
    <property type="entry name" value="Probable inorganic polyphosphate/atp-NAD kinase, domain 2"/>
    <property type="match status" value="1"/>
</dbReference>
<feature type="active site" description="Proton acceptor" evidence="6">
    <location>
        <position position="66"/>
    </location>
</feature>
<dbReference type="GO" id="GO:0005737">
    <property type="term" value="C:cytoplasm"/>
    <property type="evidence" value="ECO:0007669"/>
    <property type="project" value="UniProtKB-SubCell"/>
</dbReference>
<keyword evidence="6" id="KW-0547">Nucleotide-binding</keyword>
<comment type="cofactor">
    <cofactor evidence="6">
        <name>a divalent metal cation</name>
        <dbReference type="ChEBI" id="CHEBI:60240"/>
    </cofactor>
</comment>
<keyword evidence="4 6" id="KW-0520">NAD</keyword>
<evidence type="ECO:0000256" key="4">
    <source>
        <dbReference type="ARBA" id="ARBA00023027"/>
    </source>
</evidence>
<gene>
    <name evidence="6 7" type="primary">nadK</name>
    <name evidence="7" type="ORF">bsdtb5_17010</name>
</gene>
<keyword evidence="6" id="KW-0963">Cytoplasm</keyword>
<dbReference type="GO" id="GO:0006741">
    <property type="term" value="P:NADP+ biosynthetic process"/>
    <property type="evidence" value="ECO:0007669"/>
    <property type="project" value="UniProtKB-UniRule"/>
</dbReference>
<keyword evidence="8" id="KW-1185">Reference proteome</keyword>
<dbReference type="PANTHER" id="PTHR20275:SF0">
    <property type="entry name" value="NAD KINASE"/>
    <property type="match status" value="1"/>
</dbReference>
<dbReference type="EMBL" id="AP024169">
    <property type="protein sequence ID" value="BCN30406.1"/>
    <property type="molecule type" value="Genomic_DNA"/>
</dbReference>
<feature type="binding site" evidence="6">
    <location>
        <position position="244"/>
    </location>
    <ligand>
        <name>NAD(+)</name>
        <dbReference type="ChEBI" id="CHEBI:57540"/>
    </ligand>
</feature>
<comment type="similarity">
    <text evidence="6">Belongs to the NAD kinase family.</text>
</comment>
<comment type="subcellular location">
    <subcellularLocation>
        <location evidence="6">Cytoplasm</location>
    </subcellularLocation>
</comment>
<evidence type="ECO:0000256" key="5">
    <source>
        <dbReference type="ARBA" id="ARBA00047925"/>
    </source>
</evidence>
<dbReference type="Proteomes" id="UP000595897">
    <property type="component" value="Chromosome"/>
</dbReference>
<evidence type="ECO:0000313" key="8">
    <source>
        <dbReference type="Proteomes" id="UP000595897"/>
    </source>
</evidence>
<name>A0A7R7EKS8_9FIRM</name>
<dbReference type="Pfam" id="PF20143">
    <property type="entry name" value="NAD_kinase_C"/>
    <property type="match status" value="1"/>
</dbReference>
<accession>A0A7R7EKS8</accession>
<feature type="binding site" evidence="6">
    <location>
        <position position="168"/>
    </location>
    <ligand>
        <name>NAD(+)</name>
        <dbReference type="ChEBI" id="CHEBI:57540"/>
    </ligand>
</feature>
<protein>
    <recommendedName>
        <fullName evidence="6">NAD kinase</fullName>
        <ecNumber evidence="6">2.7.1.23</ecNumber>
    </recommendedName>
    <alternativeName>
        <fullName evidence="6">ATP-dependent NAD kinase</fullName>
    </alternativeName>
</protein>
<keyword evidence="1 6" id="KW-0808">Transferase</keyword>
<sequence>MNSFCIITNYEKDYNLETTNLVKDYLMSKNKKCVIVDSISEELGYQYTDINSIPPGTECAIVLGGDGTIIRAANDLRSRSIPILGINLGTLGFLTEIEKVNINSALQSLIDDEFCVDHRMMLSGRIIIDEELDSERQAMNDIVITRRDFSKIISVTIYVNKEYVDTYRGDGVIISTPTGSTGYNLSAGGPIVLPNTKSIVITPICPHTFMNRSIIVSDEDEITVIIGETKKNQYEKAIVTLDGNQGIELQKGDSVVIKKTEEEIKLLKIYDTSFFEVLRNKFMKKGVGYESWKTNEDN</sequence>
<feature type="binding site" evidence="6">
    <location>
        <position position="170"/>
    </location>
    <ligand>
        <name>NAD(+)</name>
        <dbReference type="ChEBI" id="CHEBI:57540"/>
    </ligand>
</feature>
<dbReference type="AlphaFoldDB" id="A0A7R7EKS8"/>